<dbReference type="PANTHER" id="PTHR43777">
    <property type="entry name" value="MOLYBDENUM COFACTOR CYTIDYLYLTRANSFERASE"/>
    <property type="match status" value="1"/>
</dbReference>
<dbReference type="EnsemblBacteria" id="AAF12299">
    <property type="protein sequence ID" value="AAF12299"/>
    <property type="gene ID" value="DR_A0004"/>
</dbReference>
<dbReference type="AlphaFoldDB" id="Q9RZE5"/>
<evidence type="ECO:0000313" key="2">
    <source>
        <dbReference type="EMBL" id="AAF12299.1"/>
    </source>
</evidence>
<dbReference type="GO" id="GO:0061602">
    <property type="term" value="F:molybdenum cofactor cytidylyltransferase activity"/>
    <property type="evidence" value="ECO:0000318"/>
    <property type="project" value="GO_Central"/>
</dbReference>
<dbReference type="DNASU" id="1798162"/>
<accession>Q9RZE5</accession>
<dbReference type="PIR" id="H75592">
    <property type="entry name" value="H75592"/>
</dbReference>
<name>Q9RZE5_DEIRA</name>
<dbReference type="HOGENOM" id="CLU_061980_4_0_0"/>
<dbReference type="GeneID" id="69518897"/>
<proteinExistence type="predicted"/>
<dbReference type="PANTHER" id="PTHR43777:SF1">
    <property type="entry name" value="MOLYBDENUM COFACTOR CYTIDYLYLTRANSFERASE"/>
    <property type="match status" value="1"/>
</dbReference>
<reference evidence="2 3" key="1">
    <citation type="journal article" date="1999" name="Science">
        <title>Genome sequence of the radioresistant bacterium Deinococcus radiodurans R1.</title>
        <authorList>
            <person name="White O."/>
            <person name="Eisen J.A."/>
            <person name="Heidelberg J.F."/>
            <person name="Hickey E.K."/>
            <person name="Peterson J.D."/>
            <person name="Dodson R.J."/>
            <person name="Haft D.H."/>
            <person name="Gwinn M.L."/>
            <person name="Nelson W.C."/>
            <person name="Richardson D.L."/>
            <person name="Moffat K.S."/>
            <person name="Qin H."/>
            <person name="Jiang L."/>
            <person name="Pamphile W."/>
            <person name="Crosby M."/>
            <person name="Shen M."/>
            <person name="Vamathevan J.J."/>
            <person name="Lam P."/>
            <person name="McDonald L."/>
            <person name="Utterback T."/>
            <person name="Zalewski C."/>
            <person name="Makarova K.S."/>
            <person name="Aravind L."/>
            <person name="Daly M.J."/>
            <person name="Minton K.W."/>
            <person name="Fleischmann R.D."/>
            <person name="Ketchum K.A."/>
            <person name="Nelson K.E."/>
            <person name="Salzberg S."/>
            <person name="Smith H.O."/>
            <person name="Venter J.C."/>
            <person name="Fraser C.M."/>
        </authorList>
    </citation>
    <scope>NUCLEOTIDE SEQUENCE [LARGE SCALE GENOMIC DNA]</scope>
    <source>
        <strain evidence="3">ATCC 13939 / DSM 20539 / JCM 16871 / LMG 4051 / NBRC 15346 / NCIMB 9279 / R1 / VKM B-1422</strain>
    </source>
</reference>
<dbReference type="EMBL" id="AE001825">
    <property type="protein sequence ID" value="AAF12299.1"/>
    <property type="molecule type" value="Genomic_DNA"/>
</dbReference>
<dbReference type="Proteomes" id="UP000002524">
    <property type="component" value="Chromosome 2"/>
</dbReference>
<dbReference type="STRING" id="243230.DR_A0004"/>
<dbReference type="InterPro" id="IPR029044">
    <property type="entry name" value="Nucleotide-diphossugar_trans"/>
</dbReference>
<keyword evidence="3" id="KW-1185">Reference proteome</keyword>
<dbReference type="PaxDb" id="243230-DR_A0004"/>
<dbReference type="SUPFAM" id="SSF53448">
    <property type="entry name" value="Nucleotide-diphospho-sugar transferases"/>
    <property type="match status" value="1"/>
</dbReference>
<organism evidence="2 3">
    <name type="scientific">Deinococcus radiodurans (strain ATCC 13939 / DSM 20539 / JCM 16871 / CCUG 27074 / LMG 4051 / NBRC 15346 / NCIMB 9279 / VKM B-1422 / R1)</name>
    <dbReference type="NCBI Taxonomy" id="243230"/>
    <lineage>
        <taxon>Bacteria</taxon>
        <taxon>Thermotogati</taxon>
        <taxon>Deinococcota</taxon>
        <taxon>Deinococci</taxon>
        <taxon>Deinococcales</taxon>
        <taxon>Deinococcaceae</taxon>
        <taxon>Deinococcus</taxon>
    </lineage>
</organism>
<dbReference type="eggNOG" id="COG2068">
    <property type="taxonomic scope" value="Bacteria"/>
</dbReference>
<dbReference type="Gene3D" id="3.90.550.10">
    <property type="entry name" value="Spore Coat Polysaccharide Biosynthesis Protein SpsA, Chain A"/>
    <property type="match status" value="1"/>
</dbReference>
<feature type="domain" description="MobA-like NTP transferase" evidence="1">
    <location>
        <begin position="9"/>
        <end position="173"/>
    </location>
</feature>
<dbReference type="GO" id="GO:1902760">
    <property type="term" value="P:Mo(VI)-molybdopterin cytosine dinucleotide biosynthetic process"/>
    <property type="evidence" value="ECO:0000318"/>
    <property type="project" value="GO_Central"/>
</dbReference>
<evidence type="ECO:0000313" key="3">
    <source>
        <dbReference type="Proteomes" id="UP000002524"/>
    </source>
</evidence>
<protein>
    <recommendedName>
        <fullName evidence="1">MobA-like NTP transferase domain-containing protein</fullName>
    </recommendedName>
</protein>
<sequence length="214" mass="22812">MNSLSSLAAVLLMAGRSTRMGQPKALLPLGGMPLCRHAAQTLVEAGYGEVWAVLPPGETGDAVRAALQGLPLRWVTNPQPAQGLLSSFQAAGEALWAESAAPAVVFTLADMPLVRRDTHQALGTVFGAEQPAAIITRYGEVAAPPTLLRRDLLPRLHEFPPSDHGPRTLLRELGRELKKIDRPAAELLDIDTPEAWAQAQQLFAEVTPGAQDGP</sequence>
<dbReference type="CDD" id="cd04182">
    <property type="entry name" value="GT_2_like_f"/>
    <property type="match status" value="1"/>
</dbReference>
<dbReference type="InterPro" id="IPR025877">
    <property type="entry name" value="MobA-like_NTP_Trfase"/>
</dbReference>
<gene>
    <name evidence="2" type="ordered locus">DR_A0004</name>
</gene>
<dbReference type="InParanoid" id="Q9RZE5"/>
<dbReference type="FunCoup" id="Q9RZE5">
    <property type="interactions" value="86"/>
</dbReference>
<dbReference type="OrthoDB" id="285216at2"/>
<dbReference type="RefSeq" id="WP_010889264.1">
    <property type="nucleotide sequence ID" value="NC_001264.1"/>
</dbReference>
<dbReference type="Pfam" id="PF12804">
    <property type="entry name" value="NTP_transf_3"/>
    <property type="match status" value="1"/>
</dbReference>
<dbReference type="KEGG" id="dra:DR_A0004"/>
<dbReference type="PATRIC" id="fig|243230.17.peg.2889"/>
<evidence type="ECO:0000259" key="1">
    <source>
        <dbReference type="Pfam" id="PF12804"/>
    </source>
</evidence>